<evidence type="ECO:0000256" key="1">
    <source>
        <dbReference type="ARBA" id="ARBA00022598"/>
    </source>
</evidence>
<evidence type="ECO:0000256" key="3">
    <source>
        <dbReference type="ARBA" id="ARBA00022741"/>
    </source>
</evidence>
<evidence type="ECO:0000313" key="8">
    <source>
        <dbReference type="EMBL" id="ARK14892.1"/>
    </source>
</evidence>
<comment type="catalytic activity">
    <reaction evidence="5 6">
        <text>cytidine(34) in tRNA(Ile2) + L-lysine + ATP = lysidine(34) in tRNA(Ile2) + AMP + diphosphate + H(+)</text>
        <dbReference type="Rhea" id="RHEA:43744"/>
        <dbReference type="Rhea" id="RHEA-COMP:10625"/>
        <dbReference type="Rhea" id="RHEA-COMP:10670"/>
        <dbReference type="ChEBI" id="CHEBI:15378"/>
        <dbReference type="ChEBI" id="CHEBI:30616"/>
        <dbReference type="ChEBI" id="CHEBI:32551"/>
        <dbReference type="ChEBI" id="CHEBI:33019"/>
        <dbReference type="ChEBI" id="CHEBI:82748"/>
        <dbReference type="ChEBI" id="CHEBI:83665"/>
        <dbReference type="ChEBI" id="CHEBI:456215"/>
        <dbReference type="EC" id="6.3.4.19"/>
    </reaction>
</comment>
<comment type="similarity">
    <text evidence="6">Belongs to the tRNA(Ile)-lysidine synthase family.</text>
</comment>
<dbReference type="GeneID" id="32884501"/>
<geneLocation type="chloroplast" evidence="8"/>
<evidence type="ECO:0000259" key="7">
    <source>
        <dbReference type="Pfam" id="PF01171"/>
    </source>
</evidence>
<keyword evidence="2 6" id="KW-0819">tRNA processing</keyword>
<gene>
    <name evidence="6 8" type="primary">tilS</name>
</gene>
<dbReference type="GO" id="GO:0006400">
    <property type="term" value="P:tRNA modification"/>
    <property type="evidence" value="ECO:0007669"/>
    <property type="project" value="UniProtKB-UniRule"/>
</dbReference>
<dbReference type="GO" id="GO:0005524">
    <property type="term" value="F:ATP binding"/>
    <property type="evidence" value="ECO:0007669"/>
    <property type="project" value="UniProtKB-UniRule"/>
</dbReference>
<sequence>MSMNLDCLKLLNFIETSTFFKTNHIRHKKILIAFSGGQDSLCLLTVFFILCQKWEFQLGVVYCNHCWKDSNETSLAVFKILEKFDIPFYFVESPNSKPMKPEQKARIWRYSSFHTILKWEKYDFVLTGHTLSDCAETVLFNLFRGTGLKGICSLKEYQTFEMSKDNPFFFKKTKFESLSNVSSTFLKKKVNETLFLNSSFLSFISKTPFFWFSTNLREVRLKKDFNSFSSLVSSYLETHVKDLYFSSAIFILYRRCKRKKNLFSHTSYEAFYFKSKLKIDGRRSRSLLASVPTRWTYSNSVSCFSFSQLMKFFAIAKKFSMQTSSFSSFGKNRRFQSCRGTCFFALAKTFFRTGKRRGLCRYFIGSALQNSNLLLFTLLTLPYKARPSTFFLSPLPFAFGKRQKISLEHSIFTKGKKLRGLASTVQDRNGKMKIKTPGKPFVLWVLPCKVKNENSSQKRKSFNFAATVQGNFFFAIAKKIFMEPQLFPVGKKPGWNLRFLQKNWLFPCRLRYKVSKFFTNKKLQVRNLNLRYKLPTKLKKAKVKKTFFLSKIQTHFLKQKLIFSDVAKQKALNGGPCFIKQSQESEKNETNLFDVYIKNVKNYQKVDKFSSFITIFKPRFKSSQPYFLNAKIERLIKKKTVKEPNFFNKKKRLINQKQNEKIIGKVNSITELKTNQIELKQTNEEFLVFRPFLKINRHTLFLFSKQLTLPVHYDKSNKDLNISRNFIRKVILPLLKKINPRVEENLYKFSRIIEFYYEFIGDLKCPPNRFEIFNP</sequence>
<dbReference type="Pfam" id="PF01171">
    <property type="entry name" value="ATP_bind_3"/>
    <property type="match status" value="2"/>
</dbReference>
<comment type="subcellular location">
    <subcellularLocation>
        <location evidence="6">Plastid</location>
        <location evidence="6">Chloroplast</location>
    </subcellularLocation>
</comment>
<feature type="domain" description="tRNA(Ile)-lysidine/2-thiocytidine synthase N-terminal" evidence="7">
    <location>
        <begin position="676"/>
        <end position="729"/>
    </location>
</feature>
<evidence type="ECO:0000256" key="6">
    <source>
        <dbReference type="HAMAP-Rule" id="MF_01161"/>
    </source>
</evidence>
<dbReference type="SUPFAM" id="SSF52402">
    <property type="entry name" value="Adenine nucleotide alpha hydrolases-like"/>
    <property type="match status" value="2"/>
</dbReference>
<dbReference type="Gene3D" id="3.40.50.620">
    <property type="entry name" value="HUPs"/>
    <property type="match status" value="2"/>
</dbReference>
<dbReference type="InterPro" id="IPR011063">
    <property type="entry name" value="TilS/TtcA_N"/>
</dbReference>
<keyword evidence="4 6" id="KW-0067">ATP-binding</keyword>
<reference evidence="8" key="1">
    <citation type="journal article" date="2017" name="Sci. Rep.">
        <title>Divergent copies of the large inverted repeat in the chloroplast genomes of ulvophycean green algae.</title>
        <authorList>
            <person name="Turmel M."/>
            <person name="Otis C."/>
            <person name="Lemieux C."/>
        </authorList>
    </citation>
    <scope>NUCLEOTIDE SEQUENCE</scope>
</reference>
<dbReference type="AlphaFoldDB" id="A0A1W6EHJ8"/>
<accession>A0A1W6EHJ8</accession>
<proteinExistence type="inferred from homology"/>
<dbReference type="InterPro" id="IPR012094">
    <property type="entry name" value="tRNA_Ile_lys_synt"/>
</dbReference>
<name>A0A1W6EHJ8_9CHLO</name>
<feature type="domain" description="tRNA(Ile)-lysidine/2-thiocytidine synthase N-terminal" evidence="7">
    <location>
        <begin position="29"/>
        <end position="162"/>
    </location>
</feature>
<keyword evidence="3 6" id="KW-0547">Nucleotide-binding</keyword>
<dbReference type="HAMAP" id="MF_01161">
    <property type="entry name" value="tRNA_Ile_lys_synt"/>
    <property type="match status" value="1"/>
</dbReference>
<comment type="domain">
    <text evidence="6">The N-terminal region contains the highly conserved SGGXDS motif, predicted to be a P-loop motif involved in ATP binding.</text>
</comment>
<keyword evidence="1 6" id="KW-0436">Ligase</keyword>
<dbReference type="CDD" id="cd01992">
    <property type="entry name" value="TilS_N"/>
    <property type="match status" value="1"/>
</dbReference>
<keyword evidence="8" id="KW-0150">Chloroplast</keyword>
<dbReference type="PANTHER" id="PTHR43033:SF1">
    <property type="entry name" value="TRNA(ILE)-LYSIDINE SYNTHASE-RELATED"/>
    <property type="match status" value="1"/>
</dbReference>
<dbReference type="PANTHER" id="PTHR43033">
    <property type="entry name" value="TRNA(ILE)-LYSIDINE SYNTHASE-RELATED"/>
    <property type="match status" value="1"/>
</dbReference>
<dbReference type="GO" id="GO:0032267">
    <property type="term" value="F:tRNA(Ile)-lysidine synthase activity"/>
    <property type="evidence" value="ECO:0007669"/>
    <property type="project" value="UniProtKB-EC"/>
</dbReference>
<evidence type="ECO:0000256" key="4">
    <source>
        <dbReference type="ARBA" id="ARBA00022840"/>
    </source>
</evidence>
<dbReference type="EMBL" id="KY407661">
    <property type="protein sequence ID" value="ARK14892.1"/>
    <property type="molecule type" value="Genomic_DNA"/>
</dbReference>
<dbReference type="GO" id="GO:0009507">
    <property type="term" value="C:chloroplast"/>
    <property type="evidence" value="ECO:0007669"/>
    <property type="project" value="UniProtKB-SubCell"/>
</dbReference>
<evidence type="ECO:0000256" key="5">
    <source>
        <dbReference type="ARBA" id="ARBA00048539"/>
    </source>
</evidence>
<dbReference type="NCBIfam" id="TIGR02432">
    <property type="entry name" value="lysidine_TilS_N"/>
    <property type="match status" value="1"/>
</dbReference>
<comment type="function">
    <text evidence="6">Ligates lysine onto the cytidine present at position 34 of the AUA codon-specific tRNA(Ile) that contains the anticodon CAU, in an ATP-dependent manner. Cytidine is converted to lysidine, thus changing the amino acid specificity of the tRNA from methionine to isoleucine.</text>
</comment>
<organism evidence="8">
    <name type="scientific">Hazenia capsulata</name>
    <dbReference type="NCBI Taxonomy" id="2202518"/>
    <lineage>
        <taxon>Eukaryota</taxon>
        <taxon>Viridiplantae</taxon>
        <taxon>Chlorophyta</taxon>
        <taxon>core chlorophytes</taxon>
        <taxon>Ulvophyceae</taxon>
        <taxon>OUU clade</taxon>
        <taxon>Ulotrichales</taxon>
        <taxon>Hazeniaceae</taxon>
        <taxon>Hazenia</taxon>
    </lineage>
</organism>
<feature type="binding site" evidence="6">
    <location>
        <begin position="35"/>
        <end position="40"/>
    </location>
    <ligand>
        <name>ATP</name>
        <dbReference type="ChEBI" id="CHEBI:30616"/>
    </ligand>
</feature>
<dbReference type="InterPro" id="IPR012795">
    <property type="entry name" value="tRNA_Ile_lys_synt_N"/>
</dbReference>
<protein>
    <recommendedName>
        <fullName evidence="6">tRNA(Ile)-lysidine synthase, chloroplastic</fullName>
        <ecNumber evidence="6">6.3.4.19</ecNumber>
    </recommendedName>
    <alternativeName>
        <fullName evidence="6">tRNA(Ile)-2-lysyl-cytidine synthase</fullName>
    </alternativeName>
    <alternativeName>
        <fullName evidence="6">tRNA(Ile)-lysidine synthetase</fullName>
    </alternativeName>
</protein>
<dbReference type="EC" id="6.3.4.19" evidence="6"/>
<dbReference type="RefSeq" id="YP_009367840.1">
    <property type="nucleotide sequence ID" value="NC_034714.1"/>
</dbReference>
<evidence type="ECO:0000256" key="2">
    <source>
        <dbReference type="ARBA" id="ARBA00022694"/>
    </source>
</evidence>
<keyword evidence="8" id="KW-0934">Plastid</keyword>
<dbReference type="InterPro" id="IPR014729">
    <property type="entry name" value="Rossmann-like_a/b/a_fold"/>
</dbReference>